<dbReference type="EMBL" id="KZ451982">
    <property type="protein sequence ID" value="PKA54364.1"/>
    <property type="molecule type" value="Genomic_DNA"/>
</dbReference>
<evidence type="ECO:0000313" key="3">
    <source>
        <dbReference type="Proteomes" id="UP000236161"/>
    </source>
</evidence>
<dbReference type="Proteomes" id="UP000236161">
    <property type="component" value="Unassembled WGS sequence"/>
</dbReference>
<name>A0A2I0AFN2_9ASPA</name>
<feature type="compositionally biased region" description="Polar residues" evidence="1">
    <location>
        <begin position="1"/>
        <end position="12"/>
    </location>
</feature>
<evidence type="ECO:0000313" key="2">
    <source>
        <dbReference type="EMBL" id="PKA54364.1"/>
    </source>
</evidence>
<reference evidence="2 3" key="1">
    <citation type="journal article" date="2017" name="Nature">
        <title>The Apostasia genome and the evolution of orchids.</title>
        <authorList>
            <person name="Zhang G.Q."/>
            <person name="Liu K.W."/>
            <person name="Li Z."/>
            <person name="Lohaus R."/>
            <person name="Hsiao Y.Y."/>
            <person name="Niu S.C."/>
            <person name="Wang J.Y."/>
            <person name="Lin Y.C."/>
            <person name="Xu Q."/>
            <person name="Chen L.J."/>
            <person name="Yoshida K."/>
            <person name="Fujiwara S."/>
            <person name="Wang Z.W."/>
            <person name="Zhang Y.Q."/>
            <person name="Mitsuda N."/>
            <person name="Wang M."/>
            <person name="Liu G.H."/>
            <person name="Pecoraro L."/>
            <person name="Huang H.X."/>
            <person name="Xiao X.J."/>
            <person name="Lin M."/>
            <person name="Wu X.Y."/>
            <person name="Wu W.L."/>
            <person name="Chen Y.Y."/>
            <person name="Chang S.B."/>
            <person name="Sakamoto S."/>
            <person name="Ohme-Takagi M."/>
            <person name="Yagi M."/>
            <person name="Zeng S.J."/>
            <person name="Shen C.Y."/>
            <person name="Yeh C.M."/>
            <person name="Luo Y.B."/>
            <person name="Tsai W.C."/>
            <person name="Van de Peer Y."/>
            <person name="Liu Z.J."/>
        </authorList>
    </citation>
    <scope>NUCLEOTIDE SEQUENCE [LARGE SCALE GENOMIC DNA]</scope>
    <source>
        <strain evidence="3">cv. Shenzhen</strain>
        <tissue evidence="2">Stem</tissue>
    </source>
</reference>
<organism evidence="2 3">
    <name type="scientific">Apostasia shenzhenica</name>
    <dbReference type="NCBI Taxonomy" id="1088818"/>
    <lineage>
        <taxon>Eukaryota</taxon>
        <taxon>Viridiplantae</taxon>
        <taxon>Streptophyta</taxon>
        <taxon>Embryophyta</taxon>
        <taxon>Tracheophyta</taxon>
        <taxon>Spermatophyta</taxon>
        <taxon>Magnoliopsida</taxon>
        <taxon>Liliopsida</taxon>
        <taxon>Asparagales</taxon>
        <taxon>Orchidaceae</taxon>
        <taxon>Apostasioideae</taxon>
        <taxon>Apostasia</taxon>
    </lineage>
</organism>
<sequence length="71" mass="7795">MVARTCRTNSAARSAHTENLPFGHRTTGLRPQLLGVMPNLLPPPGEPVSQNFRGCCRISLTWSLVSQPNRP</sequence>
<protein>
    <submittedName>
        <fullName evidence="2">Uncharacterized protein</fullName>
    </submittedName>
</protein>
<feature type="region of interest" description="Disordered" evidence="1">
    <location>
        <begin position="1"/>
        <end position="26"/>
    </location>
</feature>
<evidence type="ECO:0000256" key="1">
    <source>
        <dbReference type="SAM" id="MobiDB-lite"/>
    </source>
</evidence>
<gene>
    <name evidence="2" type="ORF">AXF42_Ash000197</name>
</gene>
<dbReference type="AlphaFoldDB" id="A0A2I0AFN2"/>
<keyword evidence="3" id="KW-1185">Reference proteome</keyword>
<proteinExistence type="predicted"/>
<accession>A0A2I0AFN2</accession>